<dbReference type="Proteomes" id="UP000231259">
    <property type="component" value="Unassembled WGS sequence"/>
</dbReference>
<dbReference type="GO" id="GO:0005975">
    <property type="term" value="P:carbohydrate metabolic process"/>
    <property type="evidence" value="ECO:0007669"/>
    <property type="project" value="InterPro"/>
</dbReference>
<dbReference type="PANTHER" id="PTHR43442">
    <property type="entry name" value="GLUCONOKINASE-RELATED"/>
    <property type="match status" value="1"/>
</dbReference>
<keyword evidence="11" id="KW-1185">Reference proteome</keyword>
<evidence type="ECO:0000256" key="2">
    <source>
        <dbReference type="ARBA" id="ARBA00008420"/>
    </source>
</evidence>
<keyword evidence="7 9" id="KW-0067">ATP-binding</keyword>
<dbReference type="AlphaFoldDB" id="A0A2G8QWY8"/>
<evidence type="ECO:0000256" key="6">
    <source>
        <dbReference type="ARBA" id="ARBA00022777"/>
    </source>
</evidence>
<proteinExistence type="inferred from homology"/>
<dbReference type="GO" id="GO:0046316">
    <property type="term" value="F:gluconokinase activity"/>
    <property type="evidence" value="ECO:0007669"/>
    <property type="project" value="UniProtKB-EC"/>
</dbReference>
<protein>
    <recommendedName>
        <fullName evidence="3 9">Gluconokinase</fullName>
        <ecNumber evidence="3 9">2.7.1.12</ecNumber>
    </recommendedName>
</protein>
<evidence type="ECO:0000256" key="7">
    <source>
        <dbReference type="ARBA" id="ARBA00022840"/>
    </source>
</evidence>
<name>A0A2G8QWY8_9RHOB</name>
<evidence type="ECO:0000256" key="5">
    <source>
        <dbReference type="ARBA" id="ARBA00022741"/>
    </source>
</evidence>
<comment type="pathway">
    <text evidence="1">Carbohydrate acid metabolism.</text>
</comment>
<dbReference type="Gene3D" id="3.40.50.300">
    <property type="entry name" value="P-loop containing nucleotide triphosphate hydrolases"/>
    <property type="match status" value="1"/>
</dbReference>
<dbReference type="EMBL" id="AWWI01000182">
    <property type="protein sequence ID" value="PIL13770.1"/>
    <property type="molecule type" value="Genomic_DNA"/>
</dbReference>
<dbReference type="PANTHER" id="PTHR43442:SF3">
    <property type="entry name" value="GLUCONOKINASE-RELATED"/>
    <property type="match status" value="1"/>
</dbReference>
<dbReference type="InterPro" id="IPR006001">
    <property type="entry name" value="Therm_gnt_kin"/>
</dbReference>
<dbReference type="EC" id="2.7.1.12" evidence="3 9"/>
<dbReference type="NCBIfam" id="TIGR01313">
    <property type="entry name" value="therm_gnt_kin"/>
    <property type="match status" value="1"/>
</dbReference>
<keyword evidence="5 9" id="KW-0547">Nucleotide-binding</keyword>
<dbReference type="Pfam" id="PF13671">
    <property type="entry name" value="AAA_33"/>
    <property type="match status" value="1"/>
</dbReference>
<evidence type="ECO:0000256" key="4">
    <source>
        <dbReference type="ARBA" id="ARBA00022679"/>
    </source>
</evidence>
<dbReference type="RefSeq" id="WP_099913794.1">
    <property type="nucleotide sequence ID" value="NZ_AWWI01000182.1"/>
</dbReference>
<evidence type="ECO:0000313" key="11">
    <source>
        <dbReference type="Proteomes" id="UP000231259"/>
    </source>
</evidence>
<evidence type="ECO:0000256" key="3">
    <source>
        <dbReference type="ARBA" id="ARBA00012054"/>
    </source>
</evidence>
<comment type="similarity">
    <text evidence="2 9">Belongs to the gluconokinase GntK/GntV family.</text>
</comment>
<dbReference type="InterPro" id="IPR027417">
    <property type="entry name" value="P-loop_NTPase"/>
</dbReference>
<reference evidence="10 11" key="1">
    <citation type="submission" date="2013-09" db="EMBL/GenBank/DDBJ databases">
        <title>Genome sequencing of Phaeobacter antarcticus sp. nov. SM1211.</title>
        <authorList>
            <person name="Zhang X.-Y."/>
            <person name="Liu C."/>
            <person name="Chen X.-L."/>
            <person name="Xie B.-B."/>
            <person name="Qin Q.-L."/>
            <person name="Rong J.-C."/>
            <person name="Zhang Y.-Z."/>
        </authorList>
    </citation>
    <scope>NUCLEOTIDE SEQUENCE [LARGE SCALE GENOMIC DNA]</scope>
    <source>
        <strain evidence="10 11">SM1211</strain>
    </source>
</reference>
<accession>A0A2G8QWY8</accession>
<sequence>MQHLLVMGVCGTGKSTVAKAVSDSLGATFIEADDHHSPEAKARMTSGLPLTDAHRWGWLDRIAGAADARPGRVVIACSALKEAYRERLRVTLNPMGIIHLYGDKTLLAARMAARRDHFMPVSLLESQFADLETPTGPEVLALDVALSRSDVIARACDFSRTMLDRA</sequence>
<evidence type="ECO:0000256" key="9">
    <source>
        <dbReference type="RuleBase" id="RU363066"/>
    </source>
</evidence>
<dbReference type="GO" id="GO:0005737">
    <property type="term" value="C:cytoplasm"/>
    <property type="evidence" value="ECO:0007669"/>
    <property type="project" value="TreeGrafter"/>
</dbReference>
<gene>
    <name evidence="10" type="ORF">P775_27795</name>
</gene>
<evidence type="ECO:0000256" key="1">
    <source>
        <dbReference type="ARBA" id="ARBA00004761"/>
    </source>
</evidence>
<dbReference type="SUPFAM" id="SSF52540">
    <property type="entry name" value="P-loop containing nucleoside triphosphate hydrolases"/>
    <property type="match status" value="1"/>
</dbReference>
<evidence type="ECO:0000256" key="8">
    <source>
        <dbReference type="ARBA" id="ARBA00048090"/>
    </source>
</evidence>
<comment type="caution">
    <text evidence="10">The sequence shown here is derived from an EMBL/GenBank/DDBJ whole genome shotgun (WGS) entry which is preliminary data.</text>
</comment>
<comment type="catalytic activity">
    <reaction evidence="8 9">
        <text>D-gluconate + ATP = 6-phospho-D-gluconate + ADP + H(+)</text>
        <dbReference type="Rhea" id="RHEA:19433"/>
        <dbReference type="ChEBI" id="CHEBI:15378"/>
        <dbReference type="ChEBI" id="CHEBI:18391"/>
        <dbReference type="ChEBI" id="CHEBI:30616"/>
        <dbReference type="ChEBI" id="CHEBI:58759"/>
        <dbReference type="ChEBI" id="CHEBI:456216"/>
        <dbReference type="EC" id="2.7.1.12"/>
    </reaction>
</comment>
<dbReference type="CDD" id="cd02021">
    <property type="entry name" value="GntK"/>
    <property type="match status" value="1"/>
</dbReference>
<keyword evidence="4 9" id="KW-0808">Transferase</keyword>
<dbReference type="OrthoDB" id="9795716at2"/>
<organism evidence="10 11">
    <name type="scientific">Puniceibacterium antarcticum</name>
    <dbReference type="NCBI Taxonomy" id="1206336"/>
    <lineage>
        <taxon>Bacteria</taxon>
        <taxon>Pseudomonadati</taxon>
        <taxon>Pseudomonadota</taxon>
        <taxon>Alphaproteobacteria</taxon>
        <taxon>Rhodobacterales</taxon>
        <taxon>Paracoccaceae</taxon>
        <taxon>Puniceibacterium</taxon>
    </lineage>
</organism>
<dbReference type="GO" id="GO:0005524">
    <property type="term" value="F:ATP binding"/>
    <property type="evidence" value="ECO:0007669"/>
    <property type="project" value="UniProtKB-KW"/>
</dbReference>
<keyword evidence="6 9" id="KW-0418">Kinase</keyword>
<evidence type="ECO:0000313" key="10">
    <source>
        <dbReference type="EMBL" id="PIL13770.1"/>
    </source>
</evidence>